<dbReference type="InterPro" id="IPR050763">
    <property type="entry name" value="ABC_transporter_ATP-binding"/>
</dbReference>
<feature type="region of interest" description="Disordered" evidence="7">
    <location>
        <begin position="1"/>
        <end position="112"/>
    </location>
</feature>
<evidence type="ECO:0000256" key="1">
    <source>
        <dbReference type="ARBA" id="ARBA00004202"/>
    </source>
</evidence>
<dbReference type="RefSeq" id="WP_015746087.1">
    <property type="nucleotide sequence ID" value="NC_013235.1"/>
</dbReference>
<evidence type="ECO:0000256" key="6">
    <source>
        <dbReference type="ARBA" id="ARBA00023251"/>
    </source>
</evidence>
<dbReference type="GO" id="GO:0046677">
    <property type="term" value="P:response to antibiotic"/>
    <property type="evidence" value="ECO:0007669"/>
    <property type="project" value="UniProtKB-KW"/>
</dbReference>
<name>C8X9A3_NAKMY</name>
<dbReference type="STRING" id="479431.Namu_0757"/>
<evidence type="ECO:0000256" key="7">
    <source>
        <dbReference type="SAM" id="MobiDB-lite"/>
    </source>
</evidence>
<dbReference type="EMBL" id="CP001737">
    <property type="protein sequence ID" value="ACV77171.1"/>
    <property type="molecule type" value="Genomic_DNA"/>
</dbReference>
<dbReference type="Proteomes" id="UP000002218">
    <property type="component" value="Chromosome"/>
</dbReference>
<evidence type="ECO:0000256" key="4">
    <source>
        <dbReference type="ARBA" id="ARBA00022741"/>
    </source>
</evidence>
<evidence type="ECO:0000313" key="9">
    <source>
        <dbReference type="EMBL" id="ACV77171.1"/>
    </source>
</evidence>
<feature type="compositionally biased region" description="Pro residues" evidence="7">
    <location>
        <begin position="96"/>
        <end position="112"/>
    </location>
</feature>
<dbReference type="PROSITE" id="PS50893">
    <property type="entry name" value="ABC_TRANSPORTER_2"/>
    <property type="match status" value="1"/>
</dbReference>
<evidence type="ECO:0000256" key="3">
    <source>
        <dbReference type="ARBA" id="ARBA00022448"/>
    </source>
</evidence>
<feature type="compositionally biased region" description="Acidic residues" evidence="7">
    <location>
        <begin position="380"/>
        <end position="389"/>
    </location>
</feature>
<dbReference type="InterPro" id="IPR003593">
    <property type="entry name" value="AAA+_ATPase"/>
</dbReference>
<dbReference type="Pfam" id="PF00005">
    <property type="entry name" value="ABC_tran"/>
    <property type="match status" value="1"/>
</dbReference>
<evidence type="ECO:0000256" key="2">
    <source>
        <dbReference type="ARBA" id="ARBA00005417"/>
    </source>
</evidence>
<dbReference type="eggNOG" id="COG1131">
    <property type="taxonomic scope" value="Bacteria"/>
</dbReference>
<gene>
    <name evidence="9" type="ordered locus">Namu_0757</name>
</gene>
<dbReference type="SMART" id="SM00382">
    <property type="entry name" value="AAA"/>
    <property type="match status" value="1"/>
</dbReference>
<feature type="region of interest" description="Disordered" evidence="7">
    <location>
        <begin position="338"/>
        <end position="403"/>
    </location>
</feature>
<feature type="compositionally biased region" description="Low complexity" evidence="7">
    <location>
        <begin position="349"/>
        <end position="358"/>
    </location>
</feature>
<evidence type="ECO:0000256" key="5">
    <source>
        <dbReference type="ARBA" id="ARBA00022840"/>
    </source>
</evidence>
<comment type="subcellular location">
    <subcellularLocation>
        <location evidence="1">Cell membrane</location>
        <topology evidence="1">Peripheral membrane protein</topology>
    </subcellularLocation>
</comment>
<feature type="domain" description="ABC transporter" evidence="8">
    <location>
        <begin position="114"/>
        <end position="345"/>
    </location>
</feature>
<evidence type="ECO:0000313" key="10">
    <source>
        <dbReference type="Proteomes" id="UP000002218"/>
    </source>
</evidence>
<comment type="similarity">
    <text evidence="2">Belongs to the ABC transporter superfamily.</text>
</comment>
<accession>C8X9A3</accession>
<reference evidence="9 10" key="2">
    <citation type="journal article" date="2010" name="Stand. Genomic Sci.">
        <title>Complete genome sequence of Nakamurella multipartita type strain (Y-104).</title>
        <authorList>
            <person name="Tice H."/>
            <person name="Mayilraj S."/>
            <person name="Sims D."/>
            <person name="Lapidus A."/>
            <person name="Nolan M."/>
            <person name="Lucas S."/>
            <person name="Glavina Del Rio T."/>
            <person name="Copeland A."/>
            <person name="Cheng J.F."/>
            <person name="Meincke L."/>
            <person name="Bruce D."/>
            <person name="Goodwin L."/>
            <person name="Pitluck S."/>
            <person name="Ivanova N."/>
            <person name="Mavromatis K."/>
            <person name="Ovchinnikova G."/>
            <person name="Pati A."/>
            <person name="Chen A."/>
            <person name="Palaniappan K."/>
            <person name="Land M."/>
            <person name="Hauser L."/>
            <person name="Chang Y.J."/>
            <person name="Jeffries C.D."/>
            <person name="Detter J.C."/>
            <person name="Brettin T."/>
            <person name="Rohde M."/>
            <person name="Goker M."/>
            <person name="Bristow J."/>
            <person name="Eisen J.A."/>
            <person name="Markowitz V."/>
            <person name="Hugenholtz P."/>
            <person name="Kyrpides N.C."/>
            <person name="Klenk H.P."/>
            <person name="Chen F."/>
        </authorList>
    </citation>
    <scope>NUCLEOTIDE SEQUENCE [LARGE SCALE GENOMIC DNA]</scope>
    <source>
        <strain evidence="10">ATCC 700099 / DSM 44233 / CIP 104796 / JCM 9543 / NBRC 105858 / Y-104</strain>
    </source>
</reference>
<keyword evidence="3" id="KW-0813">Transport</keyword>
<dbReference type="GO" id="GO:0005524">
    <property type="term" value="F:ATP binding"/>
    <property type="evidence" value="ECO:0007669"/>
    <property type="project" value="UniProtKB-KW"/>
</dbReference>
<dbReference type="PANTHER" id="PTHR42711:SF5">
    <property type="entry name" value="ABC TRANSPORTER ATP-BINDING PROTEIN NATA"/>
    <property type="match status" value="1"/>
</dbReference>
<protein>
    <submittedName>
        <fullName evidence="9">ABC transporter related</fullName>
    </submittedName>
</protein>
<keyword evidence="4" id="KW-0547">Nucleotide-binding</keyword>
<feature type="compositionally biased region" description="Pro residues" evidence="7">
    <location>
        <begin position="362"/>
        <end position="379"/>
    </location>
</feature>
<dbReference type="SUPFAM" id="SSF52540">
    <property type="entry name" value="P-loop containing nucleoside triphosphate hydrolases"/>
    <property type="match status" value="1"/>
</dbReference>
<dbReference type="InterPro" id="IPR003439">
    <property type="entry name" value="ABC_transporter-like_ATP-bd"/>
</dbReference>
<dbReference type="KEGG" id="nml:Namu_0757"/>
<proteinExistence type="inferred from homology"/>
<dbReference type="CDD" id="cd00267">
    <property type="entry name" value="ABC_ATPase"/>
    <property type="match status" value="1"/>
</dbReference>
<keyword evidence="5" id="KW-0067">ATP-binding</keyword>
<dbReference type="InterPro" id="IPR027417">
    <property type="entry name" value="P-loop_NTPase"/>
</dbReference>
<keyword evidence="10" id="KW-1185">Reference proteome</keyword>
<sequence precursor="true">MAGEDDEREVQDTTLMRGEQTHAWSAVDRPGVDPSDPRPQGPDTGGFADVPAATGPHGSAAPAGVPSGPMRDIGPAAPVGYGPVPGPGPGAAHPALPGPTLPPAAPPPPPGPVLEASGLGLLGKSGWVFQNIDLTLRATSVAAIVGPSGTGRSSLLLALAGRLQPTAGSLTVAGHRYRDKPSAVRQLTAIARVGSVAHPEPALTIREYVAERCLLEDVGLPEGRTRFAAACDALQLSLNPSTQVGSLFGDQATLFAVAAACVRVSAVIMLDDVDRGVSGATQQLILDALIRLAMTGPTVVVTTTDRIPVMEADVVLDLTPSTGAAMWQFDRNAPLPAPLPGPVIGQLGPAAAAAPTKTAEPDQPPPDETPTTMLPPQPDYPEDPADESDPPAPPSDEPRQDQR</sequence>
<evidence type="ECO:0000259" key="8">
    <source>
        <dbReference type="PROSITE" id="PS50893"/>
    </source>
</evidence>
<keyword evidence="6" id="KW-0046">Antibiotic resistance</keyword>
<reference evidence="10" key="1">
    <citation type="submission" date="2009-09" db="EMBL/GenBank/DDBJ databases">
        <title>The complete genome of Nakamurella multipartita DSM 44233.</title>
        <authorList>
            <consortium name="US DOE Joint Genome Institute (JGI-PGF)"/>
            <person name="Lucas S."/>
            <person name="Copeland A."/>
            <person name="Lapidus A."/>
            <person name="Glavina del Rio T."/>
            <person name="Dalin E."/>
            <person name="Tice H."/>
            <person name="Bruce D."/>
            <person name="Goodwin L."/>
            <person name="Pitluck S."/>
            <person name="Kyrpides N."/>
            <person name="Mavromatis K."/>
            <person name="Ivanova N."/>
            <person name="Ovchinnikova G."/>
            <person name="Sims D."/>
            <person name="Meincke L."/>
            <person name="Brettin T."/>
            <person name="Detter J.C."/>
            <person name="Han C."/>
            <person name="Larimer F."/>
            <person name="Land M."/>
            <person name="Hauser L."/>
            <person name="Markowitz V."/>
            <person name="Cheng J.-F."/>
            <person name="Hugenholtz P."/>
            <person name="Woyke T."/>
            <person name="Wu D."/>
            <person name="Klenk H.-P."/>
            <person name="Eisen J.A."/>
        </authorList>
    </citation>
    <scope>NUCLEOTIDE SEQUENCE [LARGE SCALE GENOMIC DNA]</scope>
    <source>
        <strain evidence="10">ATCC 700099 / DSM 44233 / CIP 104796 / JCM 9543 / NBRC 105858 / Y-104</strain>
    </source>
</reference>
<dbReference type="InParanoid" id="C8X9A3"/>
<dbReference type="AlphaFoldDB" id="C8X9A3"/>
<organism evidence="9 10">
    <name type="scientific">Nakamurella multipartita (strain ATCC 700099 / DSM 44233 / CIP 104796 / JCM 9543 / NBRC 105858 / Y-104)</name>
    <name type="common">Microsphaera multipartita</name>
    <dbReference type="NCBI Taxonomy" id="479431"/>
    <lineage>
        <taxon>Bacteria</taxon>
        <taxon>Bacillati</taxon>
        <taxon>Actinomycetota</taxon>
        <taxon>Actinomycetes</taxon>
        <taxon>Nakamurellales</taxon>
        <taxon>Nakamurellaceae</taxon>
        <taxon>Nakamurella</taxon>
    </lineage>
</organism>
<dbReference type="GO" id="GO:0016887">
    <property type="term" value="F:ATP hydrolysis activity"/>
    <property type="evidence" value="ECO:0007669"/>
    <property type="project" value="InterPro"/>
</dbReference>
<dbReference type="HOGENOM" id="CLU_683010_0_0_11"/>
<dbReference type="GO" id="GO:0005886">
    <property type="term" value="C:plasma membrane"/>
    <property type="evidence" value="ECO:0007669"/>
    <property type="project" value="UniProtKB-SubCell"/>
</dbReference>
<dbReference type="OrthoDB" id="3243210at2"/>
<dbReference type="Gene3D" id="3.40.50.300">
    <property type="entry name" value="P-loop containing nucleotide triphosphate hydrolases"/>
    <property type="match status" value="1"/>
</dbReference>
<dbReference type="PANTHER" id="PTHR42711">
    <property type="entry name" value="ABC TRANSPORTER ATP-BINDING PROTEIN"/>
    <property type="match status" value="1"/>
</dbReference>